<organism evidence="7 8">
    <name type="scientific">Candidatus Accumulibacter cognatus</name>
    <dbReference type="NCBI Taxonomy" id="2954383"/>
    <lineage>
        <taxon>Bacteria</taxon>
        <taxon>Pseudomonadati</taxon>
        <taxon>Pseudomonadota</taxon>
        <taxon>Betaproteobacteria</taxon>
        <taxon>Candidatus Accumulibacter</taxon>
    </lineage>
</organism>
<dbReference type="GO" id="GO:0009097">
    <property type="term" value="P:isoleucine biosynthetic process"/>
    <property type="evidence" value="ECO:0007669"/>
    <property type="project" value="TreeGrafter"/>
</dbReference>
<dbReference type="Proteomes" id="UP000021315">
    <property type="component" value="Unassembled WGS sequence"/>
</dbReference>
<evidence type="ECO:0000313" key="7">
    <source>
        <dbReference type="EMBL" id="KFB78412.1"/>
    </source>
</evidence>
<dbReference type="InterPro" id="IPR045229">
    <property type="entry name" value="TPP_enz"/>
</dbReference>
<dbReference type="RefSeq" id="WP_034944192.1">
    <property type="nucleotide sequence ID" value="NZ_JDST02000004.1"/>
</dbReference>
<keyword evidence="8" id="KW-1185">Reference proteome</keyword>
<reference evidence="7" key="1">
    <citation type="submission" date="2014-02" db="EMBL/GenBank/DDBJ databases">
        <title>Expanding our view of genomic diversity in Candidatus Accumulibacter clades.</title>
        <authorList>
            <person name="Skennerton C.T."/>
            <person name="Barr J.J."/>
            <person name="Slater F.R."/>
            <person name="Bond P.L."/>
            <person name="Tyson G.W."/>
        </authorList>
    </citation>
    <scope>NUCLEOTIDE SEQUENCE [LARGE SCALE GENOMIC DNA]</scope>
</reference>
<gene>
    <name evidence="7" type="primary">ilvB_1</name>
    <name evidence="7" type="ORF">AW06_000218</name>
</gene>
<dbReference type="PANTHER" id="PTHR18968">
    <property type="entry name" value="THIAMINE PYROPHOSPHATE ENZYMES"/>
    <property type="match status" value="1"/>
</dbReference>
<evidence type="ECO:0000256" key="3">
    <source>
        <dbReference type="RuleBase" id="RU362132"/>
    </source>
</evidence>
<dbReference type="GO" id="GO:0003984">
    <property type="term" value="F:acetolactate synthase activity"/>
    <property type="evidence" value="ECO:0007669"/>
    <property type="project" value="UniProtKB-EC"/>
</dbReference>
<accession>A0A080MAR6</accession>
<evidence type="ECO:0000259" key="4">
    <source>
        <dbReference type="Pfam" id="PF00205"/>
    </source>
</evidence>
<dbReference type="Gene3D" id="3.40.50.970">
    <property type="match status" value="2"/>
</dbReference>
<dbReference type="EMBL" id="JDST02000004">
    <property type="protein sequence ID" value="KFB78412.1"/>
    <property type="molecule type" value="Genomic_DNA"/>
</dbReference>
<dbReference type="InterPro" id="IPR012001">
    <property type="entry name" value="Thiamin_PyroP_enz_TPP-bd_dom"/>
</dbReference>
<keyword evidence="2 3" id="KW-0786">Thiamine pyrophosphate</keyword>
<dbReference type="CDD" id="cd07035">
    <property type="entry name" value="TPP_PYR_POX_like"/>
    <property type="match status" value="1"/>
</dbReference>
<proteinExistence type="inferred from homology"/>
<dbReference type="CDD" id="cd00568">
    <property type="entry name" value="TPP_enzymes"/>
    <property type="match status" value="1"/>
</dbReference>
<dbReference type="GO" id="GO:0000287">
    <property type="term" value="F:magnesium ion binding"/>
    <property type="evidence" value="ECO:0007669"/>
    <property type="project" value="InterPro"/>
</dbReference>
<dbReference type="Gene3D" id="3.40.50.1220">
    <property type="entry name" value="TPP-binding domain"/>
    <property type="match status" value="1"/>
</dbReference>
<evidence type="ECO:0000256" key="1">
    <source>
        <dbReference type="ARBA" id="ARBA00007812"/>
    </source>
</evidence>
<comment type="similarity">
    <text evidence="1 3">Belongs to the TPP enzyme family.</text>
</comment>
<evidence type="ECO:0000259" key="6">
    <source>
        <dbReference type="Pfam" id="PF02776"/>
    </source>
</evidence>
<dbReference type="InterPro" id="IPR011766">
    <property type="entry name" value="TPP_enzyme_TPP-bd"/>
</dbReference>
<evidence type="ECO:0000259" key="5">
    <source>
        <dbReference type="Pfam" id="PF02775"/>
    </source>
</evidence>
<sequence>MITVANYLAQSMADHGYRHVFLVTGGGAMFLNDALCHHPDITPVFFHHEQAAAMAAEAYARIAGKPAILNVTTGPGGINAINGVFGAWTDSVPMVVFSGQVKRATCLATTPVRGLRQLGDQESEIIPMVSAITKYASIVDSPDDLAWHLDQALHLATSGRPGPVWLDIPIDVQSAKMEPAGMRRFVHPQEPGHRVSDVELDALIKRLGQARRPVILAGTGVRAAHANEEFATLIHRLGIPVTTAWTHDLIATDDPLFCGRPGTIGTRAGNFTVQNADLLLILGSRLNIRQVSYNWPGFAARAFKIQVDIDAAELEKPLVRPDLAICCDLRDFLVALNAQLAERPLPRNPEHEHWLAWCRQRFFAYPAVLPKHREFRGRINPYHFVEALFDCLDEDDIVACGNASATILPFQAGAIKHGMRMFSNSGSASMGYDLPAAIGAYFGAVASRGRQGRVVCLAGDGSIMMNLQELQTIAQHRLPIKIFVLDNHGYLSIRSSQMNFFRRVAGADPDSGVSLPDFVAIATAFAIPASRLDSADFAERLPTLLDAPGPHLCQVVLDETQQFEPRMSSRQLDDGSIVSAPLEDMYPFLEPAELARNMLSNS</sequence>
<evidence type="ECO:0000256" key="2">
    <source>
        <dbReference type="ARBA" id="ARBA00023052"/>
    </source>
</evidence>
<dbReference type="FunFam" id="3.40.50.970:FF:000007">
    <property type="entry name" value="Acetolactate synthase"/>
    <property type="match status" value="1"/>
</dbReference>
<dbReference type="SUPFAM" id="SSF52467">
    <property type="entry name" value="DHS-like NAD/FAD-binding domain"/>
    <property type="match status" value="1"/>
</dbReference>
<dbReference type="GO" id="GO:0005948">
    <property type="term" value="C:acetolactate synthase complex"/>
    <property type="evidence" value="ECO:0007669"/>
    <property type="project" value="TreeGrafter"/>
</dbReference>
<keyword evidence="7" id="KW-0808">Transferase</keyword>
<dbReference type="GO" id="GO:0009099">
    <property type="term" value="P:L-valine biosynthetic process"/>
    <property type="evidence" value="ECO:0007669"/>
    <property type="project" value="TreeGrafter"/>
</dbReference>
<protein>
    <submittedName>
        <fullName evidence="7">Acetolactate synthase large subunit</fullName>
        <ecNumber evidence="7">2.2.1.6</ecNumber>
    </submittedName>
</protein>
<comment type="caution">
    <text evidence="7">The sequence shown here is derived from an EMBL/GenBank/DDBJ whole genome shotgun (WGS) entry which is preliminary data.</text>
</comment>
<dbReference type="STRING" id="1453999.AW06_000218"/>
<feature type="domain" description="Thiamine pyrophosphate enzyme central" evidence="4">
    <location>
        <begin position="201"/>
        <end position="336"/>
    </location>
</feature>
<dbReference type="EC" id="2.2.1.6" evidence="7"/>
<dbReference type="Pfam" id="PF02775">
    <property type="entry name" value="TPP_enzyme_C"/>
    <property type="match status" value="1"/>
</dbReference>
<dbReference type="InterPro" id="IPR029035">
    <property type="entry name" value="DHS-like_NAD/FAD-binding_dom"/>
</dbReference>
<feature type="domain" description="Thiamine pyrophosphate enzyme N-terminal TPP-binding" evidence="6">
    <location>
        <begin position="3"/>
        <end position="106"/>
    </location>
</feature>
<dbReference type="InterPro" id="IPR029061">
    <property type="entry name" value="THDP-binding"/>
</dbReference>
<dbReference type="SUPFAM" id="SSF52518">
    <property type="entry name" value="Thiamin diphosphate-binding fold (THDP-binding)"/>
    <property type="match status" value="2"/>
</dbReference>
<feature type="domain" description="Thiamine pyrophosphate enzyme TPP-binding" evidence="5">
    <location>
        <begin position="416"/>
        <end position="555"/>
    </location>
</feature>
<dbReference type="InterPro" id="IPR012000">
    <property type="entry name" value="Thiamin_PyroP_enz_cen_dom"/>
</dbReference>
<dbReference type="PANTHER" id="PTHR18968:SF142">
    <property type="entry name" value="ACETOLACTATE SYNTHASE"/>
    <property type="match status" value="1"/>
</dbReference>
<dbReference type="GO" id="GO:0050660">
    <property type="term" value="F:flavin adenine dinucleotide binding"/>
    <property type="evidence" value="ECO:0007669"/>
    <property type="project" value="TreeGrafter"/>
</dbReference>
<evidence type="ECO:0000313" key="8">
    <source>
        <dbReference type="Proteomes" id="UP000021315"/>
    </source>
</evidence>
<dbReference type="AlphaFoldDB" id="A0A080MAR6"/>
<dbReference type="GO" id="GO:0030976">
    <property type="term" value="F:thiamine pyrophosphate binding"/>
    <property type="evidence" value="ECO:0007669"/>
    <property type="project" value="InterPro"/>
</dbReference>
<name>A0A080MAR6_9PROT</name>
<dbReference type="Pfam" id="PF02776">
    <property type="entry name" value="TPP_enzyme_N"/>
    <property type="match status" value="1"/>
</dbReference>
<dbReference type="Pfam" id="PF00205">
    <property type="entry name" value="TPP_enzyme_M"/>
    <property type="match status" value="1"/>
</dbReference>